<protein>
    <submittedName>
        <fullName evidence="1">9288_t:CDS:1</fullName>
    </submittedName>
</protein>
<evidence type="ECO:0000313" key="1">
    <source>
        <dbReference type="EMBL" id="CAG8720254.1"/>
    </source>
</evidence>
<reference evidence="1" key="1">
    <citation type="submission" date="2021-06" db="EMBL/GenBank/DDBJ databases">
        <authorList>
            <person name="Kallberg Y."/>
            <person name="Tangrot J."/>
            <person name="Rosling A."/>
        </authorList>
    </citation>
    <scope>NUCLEOTIDE SEQUENCE</scope>
    <source>
        <strain evidence="1">87-6 pot B 2015</strain>
    </source>
</reference>
<gene>
    <name evidence="1" type="ORF">FMOSSE_LOCUS14935</name>
</gene>
<organism evidence="1 2">
    <name type="scientific">Funneliformis mosseae</name>
    <name type="common">Endomycorrhizal fungus</name>
    <name type="synonym">Glomus mosseae</name>
    <dbReference type="NCBI Taxonomy" id="27381"/>
    <lineage>
        <taxon>Eukaryota</taxon>
        <taxon>Fungi</taxon>
        <taxon>Fungi incertae sedis</taxon>
        <taxon>Mucoromycota</taxon>
        <taxon>Glomeromycotina</taxon>
        <taxon>Glomeromycetes</taxon>
        <taxon>Glomerales</taxon>
        <taxon>Glomeraceae</taxon>
        <taxon>Funneliformis</taxon>
    </lineage>
</organism>
<dbReference type="Proteomes" id="UP000789375">
    <property type="component" value="Unassembled WGS sequence"/>
</dbReference>
<proteinExistence type="predicted"/>
<accession>A0A9N9I4G5</accession>
<comment type="caution">
    <text evidence="1">The sequence shown here is derived from an EMBL/GenBank/DDBJ whole genome shotgun (WGS) entry which is preliminary data.</text>
</comment>
<evidence type="ECO:0000313" key="2">
    <source>
        <dbReference type="Proteomes" id="UP000789375"/>
    </source>
</evidence>
<feature type="non-terminal residue" evidence="1">
    <location>
        <position position="175"/>
    </location>
</feature>
<sequence>TKIEILLLEGPFDAIYSATIIYHAMNKNNLPPYEHVRGIVERAVLEILPEFWYVIAEGQGMLVRKSDVVRKFLQMSRISATPGYGKRIQKCYRIKHNKGAEYDSTPDNTREKIGRNIDLLKEKLNHPMIEDDVSLYNALKKKVNNINISQLTWRDPEASMILSDNSEMINTLKRR</sequence>
<dbReference type="AlphaFoldDB" id="A0A9N9I4G5"/>
<keyword evidence="2" id="KW-1185">Reference proteome</keyword>
<name>A0A9N9I4G5_FUNMO</name>
<dbReference type="EMBL" id="CAJVPP010013245">
    <property type="protein sequence ID" value="CAG8720254.1"/>
    <property type="molecule type" value="Genomic_DNA"/>
</dbReference>